<dbReference type="SUPFAM" id="SSF55658">
    <property type="entry name" value="L9 N-domain-like"/>
    <property type="match status" value="1"/>
</dbReference>
<feature type="region of interest" description="Disordered" evidence="1">
    <location>
        <begin position="82"/>
        <end position="131"/>
    </location>
</feature>
<dbReference type="OrthoDB" id="2329734at2759"/>
<keyword evidence="4" id="KW-1185">Reference proteome</keyword>
<dbReference type="Proteomes" id="UP000318571">
    <property type="component" value="Chromosome 2"/>
</dbReference>
<dbReference type="InterPro" id="IPR037056">
    <property type="entry name" value="RNase_H1_N_sf"/>
</dbReference>
<evidence type="ECO:0000259" key="2">
    <source>
        <dbReference type="Pfam" id="PF01693"/>
    </source>
</evidence>
<reference evidence="3 4" key="1">
    <citation type="journal article" date="2018" name="Nat. Ecol. Evol.">
        <title>Genomic signatures of mitonuclear coevolution across populations of Tigriopus californicus.</title>
        <authorList>
            <person name="Barreto F.S."/>
            <person name="Watson E.T."/>
            <person name="Lima T.G."/>
            <person name="Willett C.S."/>
            <person name="Edmands S."/>
            <person name="Li W."/>
            <person name="Burton R.S."/>
        </authorList>
    </citation>
    <scope>NUCLEOTIDE SEQUENCE [LARGE SCALE GENOMIC DNA]</scope>
    <source>
        <strain evidence="3 4">San Diego</strain>
    </source>
</reference>
<feature type="domain" description="Ribonuclease H1 N-terminal" evidence="2">
    <location>
        <begin position="11"/>
        <end position="52"/>
    </location>
</feature>
<dbReference type="InterPro" id="IPR009027">
    <property type="entry name" value="Ribosomal_bL9/RNase_H1_N"/>
</dbReference>
<feature type="compositionally biased region" description="Basic residues" evidence="1">
    <location>
        <begin position="275"/>
        <end position="304"/>
    </location>
</feature>
<accession>A0A553PAU6</accession>
<feature type="compositionally biased region" description="Basic and acidic residues" evidence="1">
    <location>
        <begin position="82"/>
        <end position="99"/>
    </location>
</feature>
<dbReference type="AlphaFoldDB" id="A0A553PAU6"/>
<protein>
    <recommendedName>
        <fullName evidence="2">Ribonuclease H1 N-terminal domain-containing protein</fullName>
    </recommendedName>
</protein>
<feature type="region of interest" description="Disordered" evidence="1">
    <location>
        <begin position="144"/>
        <end position="179"/>
    </location>
</feature>
<evidence type="ECO:0000256" key="1">
    <source>
        <dbReference type="SAM" id="MobiDB-lite"/>
    </source>
</evidence>
<dbReference type="EMBL" id="VCGU01000005">
    <property type="protein sequence ID" value="TRY74788.1"/>
    <property type="molecule type" value="Genomic_DNA"/>
</dbReference>
<organism evidence="3 4">
    <name type="scientific">Tigriopus californicus</name>
    <name type="common">Marine copepod</name>
    <dbReference type="NCBI Taxonomy" id="6832"/>
    <lineage>
        <taxon>Eukaryota</taxon>
        <taxon>Metazoa</taxon>
        <taxon>Ecdysozoa</taxon>
        <taxon>Arthropoda</taxon>
        <taxon>Crustacea</taxon>
        <taxon>Multicrustacea</taxon>
        <taxon>Hexanauplia</taxon>
        <taxon>Copepoda</taxon>
        <taxon>Harpacticoida</taxon>
        <taxon>Harpacticidae</taxon>
        <taxon>Tigriopus</taxon>
    </lineage>
</organism>
<name>A0A553PAU6_TIGCA</name>
<feature type="compositionally biased region" description="Polar residues" evidence="1">
    <location>
        <begin position="144"/>
        <end position="155"/>
    </location>
</feature>
<gene>
    <name evidence="3" type="ORF">TCAL_15575</name>
</gene>
<comment type="caution">
    <text evidence="3">The sequence shown here is derived from an EMBL/GenBank/DDBJ whole genome shotgun (WGS) entry which is preliminary data.</text>
</comment>
<evidence type="ECO:0000313" key="4">
    <source>
        <dbReference type="Proteomes" id="UP000318571"/>
    </source>
</evidence>
<evidence type="ECO:0000313" key="3">
    <source>
        <dbReference type="EMBL" id="TRY74788.1"/>
    </source>
</evidence>
<dbReference type="Pfam" id="PF01693">
    <property type="entry name" value="Cauli_VI"/>
    <property type="match status" value="1"/>
</dbReference>
<sequence length="304" mass="34192">MGRHQKNSGIKYYVVIHGKCPGIYDKWQQVQFNIKGFPNSEYTSKSSKHEAVELFQSKRPDWPRNSIPDFTIHASNRLEPLGKKSSADSIESIHVEGSRGRSSSLTGMERMSRKGKHEQLGDFQIEVPSANRPEKITLQQNWLHDPYNTPSSIPRTPSPGYFSPQNVRQGSTSPLSHSNSMSSLLAVPNRAEIEFDRQELLGLAPDRILIGAKSPAPVKHKNKGDLNLPAISAPASLRSRPRDSSVSRAPSIELYPDPDDVVLGVEGATAAERRERRRERGSKDKRTRKSKRSKERKARRRKSQ</sequence>
<feature type="region of interest" description="Disordered" evidence="1">
    <location>
        <begin position="215"/>
        <end position="304"/>
    </location>
</feature>
<dbReference type="InterPro" id="IPR011320">
    <property type="entry name" value="RNase_H1_N"/>
</dbReference>
<proteinExistence type="predicted"/>
<dbReference type="Gene3D" id="3.40.970.10">
    <property type="entry name" value="Ribonuclease H1, N-terminal domain"/>
    <property type="match status" value="1"/>
</dbReference>